<comment type="caution">
    <text evidence="1">The sequence shown here is derived from an EMBL/GenBank/DDBJ whole genome shotgun (WGS) entry which is preliminary data.</text>
</comment>
<protein>
    <submittedName>
        <fullName evidence="1">Uncharacterized protein</fullName>
    </submittedName>
</protein>
<proteinExistence type="predicted"/>
<dbReference type="EMBL" id="ASHM01025682">
    <property type="protein sequence ID" value="PNX73201.1"/>
    <property type="molecule type" value="Genomic_DNA"/>
</dbReference>
<accession>A0A2K3L3T6</accession>
<dbReference type="AlphaFoldDB" id="A0A2K3L3T6"/>
<sequence>MNFSPTEAFSLYCGFELLGFMNCEAVKQSPLFGPYLANRSIEDCYAFVVNDLISLPLGHPPHNDAAPGRHWRTFEVSSMYVGLKFVPTLKALKQSDPWATLMEDIAKGILIARFTINHRKDLIIHSQEHNNKIQRKE</sequence>
<gene>
    <name evidence="1" type="ORF">L195_g029100</name>
</gene>
<reference evidence="1 2" key="2">
    <citation type="journal article" date="2017" name="Front. Plant Sci.">
        <title>Gene Classification and Mining of Molecular Markers Useful in Red Clover (Trifolium pratense) Breeding.</title>
        <authorList>
            <person name="Istvanek J."/>
            <person name="Dluhosova J."/>
            <person name="Dluhos P."/>
            <person name="Patkova L."/>
            <person name="Nedelnik J."/>
            <person name="Repkova J."/>
        </authorList>
    </citation>
    <scope>NUCLEOTIDE SEQUENCE [LARGE SCALE GENOMIC DNA]</scope>
    <source>
        <strain evidence="2">cv. Tatra</strain>
        <tissue evidence="1">Young leaves</tissue>
    </source>
</reference>
<dbReference type="Proteomes" id="UP000236291">
    <property type="component" value="Unassembled WGS sequence"/>
</dbReference>
<reference evidence="1 2" key="1">
    <citation type="journal article" date="2014" name="Am. J. Bot.">
        <title>Genome assembly and annotation for red clover (Trifolium pratense; Fabaceae).</title>
        <authorList>
            <person name="Istvanek J."/>
            <person name="Jaros M."/>
            <person name="Krenek A."/>
            <person name="Repkova J."/>
        </authorList>
    </citation>
    <scope>NUCLEOTIDE SEQUENCE [LARGE SCALE GENOMIC DNA]</scope>
    <source>
        <strain evidence="2">cv. Tatra</strain>
        <tissue evidence="1">Young leaves</tissue>
    </source>
</reference>
<name>A0A2K3L3T6_TRIPR</name>
<evidence type="ECO:0000313" key="2">
    <source>
        <dbReference type="Proteomes" id="UP000236291"/>
    </source>
</evidence>
<evidence type="ECO:0000313" key="1">
    <source>
        <dbReference type="EMBL" id="PNX73201.1"/>
    </source>
</evidence>
<organism evidence="1 2">
    <name type="scientific">Trifolium pratense</name>
    <name type="common">Red clover</name>
    <dbReference type="NCBI Taxonomy" id="57577"/>
    <lineage>
        <taxon>Eukaryota</taxon>
        <taxon>Viridiplantae</taxon>
        <taxon>Streptophyta</taxon>
        <taxon>Embryophyta</taxon>
        <taxon>Tracheophyta</taxon>
        <taxon>Spermatophyta</taxon>
        <taxon>Magnoliopsida</taxon>
        <taxon>eudicotyledons</taxon>
        <taxon>Gunneridae</taxon>
        <taxon>Pentapetalae</taxon>
        <taxon>rosids</taxon>
        <taxon>fabids</taxon>
        <taxon>Fabales</taxon>
        <taxon>Fabaceae</taxon>
        <taxon>Papilionoideae</taxon>
        <taxon>50 kb inversion clade</taxon>
        <taxon>NPAAA clade</taxon>
        <taxon>Hologalegina</taxon>
        <taxon>IRL clade</taxon>
        <taxon>Trifolieae</taxon>
        <taxon>Trifolium</taxon>
    </lineage>
</organism>